<gene>
    <name evidence="2" type="ORF">DFP90_102435</name>
</gene>
<comment type="caution">
    <text evidence="2">The sequence shown here is derived from an EMBL/GenBank/DDBJ whole genome shotgun (WGS) entry which is preliminary data.</text>
</comment>
<keyword evidence="3" id="KW-1185">Reference proteome</keyword>
<feature type="compositionally biased region" description="Low complexity" evidence="1">
    <location>
        <begin position="182"/>
        <end position="192"/>
    </location>
</feature>
<dbReference type="EMBL" id="QRDW01000002">
    <property type="protein sequence ID" value="RED52414.1"/>
    <property type="molecule type" value="Genomic_DNA"/>
</dbReference>
<proteinExistence type="predicted"/>
<protein>
    <submittedName>
        <fullName evidence="2">Uncharacterized protein</fullName>
    </submittedName>
</protein>
<reference evidence="2 3" key="1">
    <citation type="submission" date="2018-07" db="EMBL/GenBank/DDBJ databases">
        <title>Genomic Encyclopedia of Type Strains, Phase III (KMG-III): the genomes of soil and plant-associated and newly described type strains.</title>
        <authorList>
            <person name="Whitman W."/>
        </authorList>
    </citation>
    <scope>NUCLEOTIDE SEQUENCE [LARGE SCALE GENOMIC DNA]</scope>
    <source>
        <strain evidence="2 3">CECT 8488</strain>
    </source>
</reference>
<dbReference type="RefSeq" id="WP_147300974.1">
    <property type="nucleotide sequence ID" value="NZ_QRDW01000002.1"/>
</dbReference>
<evidence type="ECO:0000256" key="1">
    <source>
        <dbReference type="SAM" id="MobiDB-lite"/>
    </source>
</evidence>
<evidence type="ECO:0000313" key="3">
    <source>
        <dbReference type="Proteomes" id="UP000256845"/>
    </source>
</evidence>
<dbReference type="OrthoDB" id="8479549at2"/>
<organism evidence="2 3">
    <name type="scientific">Aestuariispira insulae</name>
    <dbReference type="NCBI Taxonomy" id="1461337"/>
    <lineage>
        <taxon>Bacteria</taxon>
        <taxon>Pseudomonadati</taxon>
        <taxon>Pseudomonadota</taxon>
        <taxon>Alphaproteobacteria</taxon>
        <taxon>Rhodospirillales</taxon>
        <taxon>Kiloniellaceae</taxon>
        <taxon>Aestuariispira</taxon>
    </lineage>
</organism>
<dbReference type="Proteomes" id="UP000256845">
    <property type="component" value="Unassembled WGS sequence"/>
</dbReference>
<feature type="region of interest" description="Disordered" evidence="1">
    <location>
        <begin position="161"/>
        <end position="198"/>
    </location>
</feature>
<sequence length="533" mass="55257">MNTVTPTGGNTPAPNSAAAPAGSIGQAVSIPGSALQILRAGQNIAGEVVARPDQGQITVKTAQGNVTLATNNPPPKGSAVNLILQSAGPPATVQIQTQPHLQSTQLNLLQQANSLLNKLISAPTSQPAQTVVTNLTQGSNLLATVLSQGAQVTNAQGQVVLSTSGLPPQSGPAPSPQPRGNTPAAAATDAPAKGPSGPLAKIAQAIRSVTGNSQGQAQAQLPGGYSVPMRILNIALPNGGPLPPYPAAAAKSGNMLLTGTVTSSSASQTIVQTPAGTLSLPTSQALPIGTSLQLMITGQPQLSATANQLNAADMGLRWQALQEAMALLQAGNPAAATRLLSIVPQSSPALGTTLMFLFNAMRGGAVDRWLGKDTLKALEAQSKGSAGRLTNTFQAAQGRTTDPAGRDWRVYHMPVLADGNLDDVKLYLRDRPEDEDEETREKRKKEDKRFIVEANFSTLGPMQFDGMSRQKQLDLMIRTQTPLDAELRDGIRALYYETISALGMSGTVGFHVAPQFEVTADELKTAAKGGVTI</sequence>
<accession>A0A3D9HSE9</accession>
<feature type="region of interest" description="Disordered" evidence="1">
    <location>
        <begin position="1"/>
        <end position="22"/>
    </location>
</feature>
<dbReference type="AlphaFoldDB" id="A0A3D9HSE9"/>
<evidence type="ECO:0000313" key="2">
    <source>
        <dbReference type="EMBL" id="RED52414.1"/>
    </source>
</evidence>
<name>A0A3D9HSE9_9PROT</name>
<feature type="compositionally biased region" description="Low complexity" evidence="1">
    <location>
        <begin position="8"/>
        <end position="22"/>
    </location>
</feature>